<comment type="caution">
    <text evidence="12">The sequence shown here is derived from an EMBL/GenBank/DDBJ whole genome shotgun (WGS) entry which is preliminary data.</text>
</comment>
<comment type="similarity">
    <text evidence="2 9">Belongs to the tannase family.</text>
</comment>
<dbReference type="Pfam" id="PF07690">
    <property type="entry name" value="MFS_1"/>
    <property type="match status" value="1"/>
</dbReference>
<keyword evidence="10" id="KW-0812">Transmembrane</keyword>
<reference evidence="12" key="1">
    <citation type="submission" date="2022-07" db="EMBL/GenBank/DDBJ databases">
        <title>Genome Sequence of Xylaria arbuscula.</title>
        <authorList>
            <person name="Buettner E."/>
        </authorList>
    </citation>
    <scope>NUCLEOTIDE SEQUENCE</scope>
    <source>
        <strain evidence="12">VT107</strain>
    </source>
</reference>
<name>A0A9W8NDU0_9PEZI</name>
<dbReference type="GO" id="GO:0022857">
    <property type="term" value="F:transmembrane transporter activity"/>
    <property type="evidence" value="ECO:0007669"/>
    <property type="project" value="InterPro"/>
</dbReference>
<evidence type="ECO:0000256" key="1">
    <source>
        <dbReference type="ARBA" id="ARBA00004141"/>
    </source>
</evidence>
<organism evidence="12 13">
    <name type="scientific">Xylaria arbuscula</name>
    <dbReference type="NCBI Taxonomy" id="114810"/>
    <lineage>
        <taxon>Eukaryota</taxon>
        <taxon>Fungi</taxon>
        <taxon>Dikarya</taxon>
        <taxon>Ascomycota</taxon>
        <taxon>Pezizomycotina</taxon>
        <taxon>Sordariomycetes</taxon>
        <taxon>Xylariomycetidae</taxon>
        <taxon>Xylariales</taxon>
        <taxon>Xylariaceae</taxon>
        <taxon>Xylaria</taxon>
    </lineage>
</organism>
<proteinExistence type="inferred from homology"/>
<evidence type="ECO:0000256" key="6">
    <source>
        <dbReference type="ARBA" id="ARBA00022801"/>
    </source>
</evidence>
<comment type="subcellular location">
    <subcellularLocation>
        <location evidence="1">Membrane</location>
        <topology evidence="1">Multi-pass membrane protein</topology>
    </subcellularLocation>
</comment>
<feature type="transmembrane region" description="Helical" evidence="10">
    <location>
        <begin position="266"/>
        <end position="285"/>
    </location>
</feature>
<evidence type="ECO:0000256" key="7">
    <source>
        <dbReference type="ARBA" id="ARBA00022837"/>
    </source>
</evidence>
<dbReference type="PANTHER" id="PTHR33938:SF2">
    <property type="entry name" value="CARBOXYLIC ESTER HYDROLASE"/>
    <property type="match status" value="1"/>
</dbReference>
<feature type="transmembrane region" description="Helical" evidence="10">
    <location>
        <begin position="438"/>
        <end position="459"/>
    </location>
</feature>
<dbReference type="InterPro" id="IPR011701">
    <property type="entry name" value="MFS"/>
</dbReference>
<feature type="transmembrane region" description="Helical" evidence="10">
    <location>
        <begin position="233"/>
        <end position="254"/>
    </location>
</feature>
<dbReference type="EMBL" id="JANPWZ010000966">
    <property type="protein sequence ID" value="KAJ3570131.1"/>
    <property type="molecule type" value="Genomic_DNA"/>
</dbReference>
<dbReference type="GO" id="GO:0030600">
    <property type="term" value="F:feruloyl esterase activity"/>
    <property type="evidence" value="ECO:0007669"/>
    <property type="project" value="UniProtKB-ARBA"/>
</dbReference>
<evidence type="ECO:0000256" key="9">
    <source>
        <dbReference type="RuleBase" id="RU361238"/>
    </source>
</evidence>
<keyword evidence="13" id="KW-1185">Reference proteome</keyword>
<keyword evidence="4" id="KW-0479">Metal-binding</keyword>
<sequence>MPTIIADRTEKLCRGEFDGGFEKEDGLSIPPLGQPREEKKFWFQRRQGYDPNAIATQPSVYDDVDIKDQYAPRADWENIHRFDPLARWTWGEEHKVIRKIDWRIMLWVAIMFTAMELDRANLNQAVADDFLADMNLSTNDYNLGNSVYALSFLAGEFPSQLLAKWIGPDRYIPVQIILFSIVSASQFALNSKASFLACRSLLALLQGGFIPECVLYLSYFYKHHELTIRLSFFWTGMFTADILASLIAFGLLHLRGVQGYAGWRWLFLIEGLITGIIGILSFVMLPPGPTQTASWSRGEKGWFTPREESIMVNRIIRDDPSKGTMHNREPITLKLLWQSLTDIDLWSLYAIGLTFNIPTFSPSQYLTLSLKGLGFTTFETNLLSIPYLVLKIINMLLLSILAEVTGQLAASAVLFQLWCLPFLVYLRVVDTTHASKWLTWAIISLLLAAPLAHPVQVGWISRNANTVRSRAVGAALYNMFLQAGVVISSNIYRADDAPLYRRGNSILLGILGLNVQSSCVSKWVPGDVEPQYSKTPSNIGQFNDSPSREEKTDKSLQVVALPSSEQLESPMSPSSMTAVAMLASAALASALCTPETFTSFLADKAEATVNFAQAVPQNGSFGQGSANVAFPINATQLPALCAVGINVKSSENSSYNFGLFLPDETWNERFITTGNGGYGGGINWPDMGRFSHYGFASMSTDTGHISGSGDGTWALNAPETVIDWGYRAMHGSVVLAKEIITNYYSANEGIKYSYYASCSTGGRQGLREIQLHPDSFDGISVGAPAWWTPHLAGATLWQGLYNYPESAPTHIDPSLFATVTAEMKKQCDPQDGLVDNIVSDPYGCNFDFEALLCTSSNSTACLTAAQLTTLYKFYNDWVDTDQEFVFPGVSLGTDASFLMSSVSTLGSDFFNYFVFNDTEYDFTQFTYKDLQVADAINPGNASAHDFDLSPFMKRGGKILKYHGTADSLIPTGSSVYFYRKVLQTLRPKGIDLDDFYRFFLIPDMGHCSGSTTGPWYLSGGSQSLTGATHSVPRYEDAEHDIILAMMKWVESDEAPDKLIATKFVKDNAAAGVQSQRPLCVYPKQAKYISGDPNVPESWECKSLY</sequence>
<dbReference type="VEuPathDB" id="FungiDB:F4678DRAFT_442540"/>
<dbReference type="PROSITE" id="PS50850">
    <property type="entry name" value="MFS"/>
    <property type="match status" value="1"/>
</dbReference>
<keyword evidence="10" id="KW-1133">Transmembrane helix</keyword>
<dbReference type="FunFam" id="1.20.1250.20:FF:000106">
    <property type="entry name" value="MFS transporter, putative"/>
    <property type="match status" value="1"/>
</dbReference>
<keyword evidence="7" id="KW-0106">Calcium</keyword>
<feature type="transmembrane region" description="Helical" evidence="10">
    <location>
        <begin position="346"/>
        <end position="368"/>
    </location>
</feature>
<feature type="transmembrane region" description="Helical" evidence="10">
    <location>
        <begin position="380"/>
        <end position="402"/>
    </location>
</feature>
<keyword evidence="5" id="KW-0732">Signal</keyword>
<dbReference type="GO" id="GO:0046872">
    <property type="term" value="F:metal ion binding"/>
    <property type="evidence" value="ECO:0007669"/>
    <property type="project" value="UniProtKB-KW"/>
</dbReference>
<evidence type="ECO:0000259" key="11">
    <source>
        <dbReference type="PROSITE" id="PS50850"/>
    </source>
</evidence>
<dbReference type="InterPro" id="IPR029058">
    <property type="entry name" value="AB_hydrolase_fold"/>
</dbReference>
<evidence type="ECO:0000256" key="10">
    <source>
        <dbReference type="SAM" id="Phobius"/>
    </source>
</evidence>
<dbReference type="GO" id="GO:0016020">
    <property type="term" value="C:membrane"/>
    <property type="evidence" value="ECO:0007669"/>
    <property type="project" value="UniProtKB-SubCell"/>
</dbReference>
<protein>
    <recommendedName>
        <fullName evidence="9">Carboxylic ester hydrolase</fullName>
        <ecNumber evidence="9">3.1.1.-</ecNumber>
    </recommendedName>
</protein>
<dbReference type="SUPFAM" id="SSF53474">
    <property type="entry name" value="alpha/beta-Hydrolases"/>
    <property type="match status" value="1"/>
</dbReference>
<dbReference type="AlphaFoldDB" id="A0A9W8NDU0"/>
<feature type="domain" description="Major facilitator superfamily (MFS) profile" evidence="11">
    <location>
        <begin position="104"/>
        <end position="521"/>
    </location>
</feature>
<dbReference type="InterPro" id="IPR011118">
    <property type="entry name" value="Tannase/feruloyl_esterase"/>
</dbReference>
<keyword evidence="3" id="KW-0719">Serine esterase</keyword>
<accession>A0A9W8NDU0</accession>
<feature type="transmembrane region" description="Helical" evidence="10">
    <location>
        <begin position="408"/>
        <end position="426"/>
    </location>
</feature>
<keyword evidence="8" id="KW-1015">Disulfide bond</keyword>
<evidence type="ECO:0000256" key="2">
    <source>
        <dbReference type="ARBA" id="ARBA00006249"/>
    </source>
</evidence>
<keyword evidence="6 9" id="KW-0378">Hydrolase</keyword>
<dbReference type="Pfam" id="PF07519">
    <property type="entry name" value="Tannase"/>
    <property type="match status" value="1"/>
</dbReference>
<evidence type="ECO:0000256" key="4">
    <source>
        <dbReference type="ARBA" id="ARBA00022723"/>
    </source>
</evidence>
<dbReference type="SUPFAM" id="SSF103473">
    <property type="entry name" value="MFS general substrate transporter"/>
    <property type="match status" value="1"/>
</dbReference>
<dbReference type="InterPro" id="IPR020846">
    <property type="entry name" value="MFS_dom"/>
</dbReference>
<dbReference type="VEuPathDB" id="FungiDB:F4678DRAFT_442542"/>
<evidence type="ECO:0000313" key="13">
    <source>
        <dbReference type="Proteomes" id="UP001148614"/>
    </source>
</evidence>
<gene>
    <name evidence="12" type="ORF">NPX13_g5835</name>
</gene>
<evidence type="ECO:0000256" key="5">
    <source>
        <dbReference type="ARBA" id="ARBA00022729"/>
    </source>
</evidence>
<evidence type="ECO:0000313" key="12">
    <source>
        <dbReference type="EMBL" id="KAJ3570131.1"/>
    </source>
</evidence>
<dbReference type="InterPro" id="IPR036259">
    <property type="entry name" value="MFS_trans_sf"/>
</dbReference>
<evidence type="ECO:0000256" key="3">
    <source>
        <dbReference type="ARBA" id="ARBA00022487"/>
    </source>
</evidence>
<dbReference type="EC" id="3.1.1.-" evidence="9"/>
<dbReference type="Proteomes" id="UP001148614">
    <property type="component" value="Unassembled WGS sequence"/>
</dbReference>
<dbReference type="Gene3D" id="1.20.1250.20">
    <property type="entry name" value="MFS general substrate transporter like domains"/>
    <property type="match status" value="1"/>
</dbReference>
<keyword evidence="10" id="KW-0472">Membrane</keyword>
<evidence type="ECO:0000256" key="8">
    <source>
        <dbReference type="ARBA" id="ARBA00023157"/>
    </source>
</evidence>
<dbReference type="PANTHER" id="PTHR33938">
    <property type="entry name" value="FERULOYL ESTERASE B-RELATED"/>
    <property type="match status" value="1"/>
</dbReference>
<feature type="transmembrane region" description="Helical" evidence="10">
    <location>
        <begin position="201"/>
        <end position="221"/>
    </location>
</feature>